<comment type="caution">
    <text evidence="15">The sequence shown here is derived from an EMBL/GenBank/DDBJ whole genome shotgun (WGS) entry which is preliminary data.</text>
</comment>
<feature type="binding site" evidence="9">
    <location>
        <position position="332"/>
    </location>
    <ligand>
        <name>substrate</name>
    </ligand>
</feature>
<dbReference type="NCBIfam" id="TIGR01307">
    <property type="entry name" value="pgm_bpd_ind"/>
    <property type="match status" value="1"/>
</dbReference>
<evidence type="ECO:0000256" key="1">
    <source>
        <dbReference type="ARBA" id="ARBA00000370"/>
    </source>
</evidence>
<feature type="domain" description="Metalloenzyme" evidence="13">
    <location>
        <begin position="2"/>
        <end position="509"/>
    </location>
</feature>
<evidence type="ECO:0000256" key="11">
    <source>
        <dbReference type="PIRSR" id="PIRSR001492-1"/>
    </source>
</evidence>
<keyword evidence="7 9" id="KW-0464">Manganese</keyword>
<dbReference type="HAMAP" id="MF_01038">
    <property type="entry name" value="GpmI"/>
    <property type="match status" value="1"/>
</dbReference>
<feature type="domain" description="BPG-independent PGAM N-terminal" evidence="14">
    <location>
        <begin position="80"/>
        <end position="295"/>
    </location>
</feature>
<evidence type="ECO:0000313" key="15">
    <source>
        <dbReference type="EMBL" id="MBI2052130.1"/>
    </source>
</evidence>
<feature type="binding site" evidence="9 12">
    <location>
        <position position="60"/>
    </location>
    <ligand>
        <name>Mn(2+)</name>
        <dbReference type="ChEBI" id="CHEBI:29035"/>
        <label>2</label>
    </ligand>
</feature>
<feature type="binding site" evidence="9 12">
    <location>
        <position position="440"/>
    </location>
    <ligand>
        <name>Mn(2+)</name>
        <dbReference type="ChEBI" id="CHEBI:29035"/>
        <label>2</label>
    </ligand>
</feature>
<feature type="binding site" evidence="9 12">
    <location>
        <position position="441"/>
    </location>
    <ligand>
        <name>Mn(2+)</name>
        <dbReference type="ChEBI" id="CHEBI:29035"/>
        <label>2</label>
    </ligand>
</feature>
<feature type="binding site" evidence="9">
    <location>
        <begin position="259"/>
        <end position="262"/>
    </location>
    <ligand>
        <name>substrate</name>
    </ligand>
</feature>
<dbReference type="PIRSF" id="PIRSF001492">
    <property type="entry name" value="IPGAM"/>
    <property type="match status" value="1"/>
</dbReference>
<sequence>MKPVALLILDGYGIGPESVGNAIAQAKKPNLDFVEKSFPFVLLQASGVSVGLPWGEPGNSEVGHTALGTGQLWHQPLTRITQTIQNGTFFKNPVLKKAAGHAREHNSSWHLVGLIGSGSVHSFIDHLYALIEIAKGENVKEVWLHLATDGQDSPPKEAATSIQNLIERLRWVGSGKISSVIGRFYSMDRDGHWDRIEKAYRLIVQGQGEKTTDIISTLKKQYSAGQNDQYIEPIIQMDESGQPVGLIKDNDAVIFFNFREDRARQLARAVIQPDFKEFSRPELKNMFYATLVLYETGLAAEVISSAPELKYTLSQIISEHGKKQFKIAETEKYAHVTYFFNGGREAVFPGETRKLIKSVSAMHFNETPEMQAAEVSENLLTAIKSGSYDFLLANLANADIVGHTGDQTATIKAVEALDAAVGKIVNTVLETNGALIITADHGNAEEKINPLTGEINTEHTSNPVPLYLVTNSVKKAKPRSDSESTTRGKNEVKGILQDVAATVLDLLAIPPPNDMDGKSLLPSLYKQ</sequence>
<comment type="caution">
    <text evidence="9">Lacks conserved residue(s) required for the propagation of feature annotation.</text>
</comment>
<feature type="binding site" evidence="9">
    <location>
        <position position="121"/>
    </location>
    <ligand>
        <name>substrate</name>
    </ligand>
</feature>
<reference evidence="15" key="1">
    <citation type="submission" date="2020-07" db="EMBL/GenBank/DDBJ databases">
        <title>Huge and variable diversity of episymbiotic CPR bacteria and DPANN archaea in groundwater ecosystems.</title>
        <authorList>
            <person name="He C.Y."/>
            <person name="Keren R."/>
            <person name="Whittaker M."/>
            <person name="Farag I.F."/>
            <person name="Doudna J."/>
            <person name="Cate J.H.D."/>
            <person name="Banfield J.F."/>
        </authorList>
    </citation>
    <scope>NUCLEOTIDE SEQUENCE</scope>
    <source>
        <strain evidence="15">NC_groundwater_191_Ag_S-0.1um_45_8</strain>
    </source>
</reference>
<evidence type="ECO:0000256" key="6">
    <source>
        <dbReference type="ARBA" id="ARBA00023152"/>
    </source>
</evidence>
<proteinExistence type="inferred from homology"/>
<feature type="binding site" evidence="9 12">
    <location>
        <position position="403"/>
    </location>
    <ligand>
        <name>Mn(2+)</name>
        <dbReference type="ChEBI" id="CHEBI:29035"/>
        <label>1</label>
    </ligand>
</feature>
<dbReference type="FunFam" id="3.40.1450.10:FF:000002">
    <property type="entry name" value="2,3-bisphosphoglycerate-independent phosphoglycerate mutase"/>
    <property type="match status" value="1"/>
</dbReference>
<comment type="function">
    <text evidence="2 9">Catalyzes the interconversion of 2-phosphoglycerate and 3-phosphoglycerate.</text>
</comment>
<comment type="cofactor">
    <cofactor evidence="9">
        <name>Mn(2+)</name>
        <dbReference type="ChEBI" id="CHEBI:29035"/>
    </cofactor>
    <text evidence="9">Binds 2 manganese ions per subunit.</text>
</comment>
<feature type="binding site" evidence="9">
    <location>
        <position position="189"/>
    </location>
    <ligand>
        <name>substrate</name>
    </ligand>
</feature>
<dbReference type="GO" id="GO:0006096">
    <property type="term" value="P:glycolytic process"/>
    <property type="evidence" value="ECO:0007669"/>
    <property type="project" value="UniProtKB-UniRule"/>
</dbReference>
<dbReference type="Proteomes" id="UP000786662">
    <property type="component" value="Unassembled WGS sequence"/>
</dbReference>
<keyword evidence="5 9" id="KW-0479">Metal-binding</keyword>
<dbReference type="PANTHER" id="PTHR31637">
    <property type="entry name" value="2,3-BISPHOSPHOGLYCERATE-INDEPENDENT PHOSPHOGLYCERATE MUTASE"/>
    <property type="match status" value="1"/>
</dbReference>
<keyword evidence="6 9" id="KW-0324">Glycolysis</keyword>
<dbReference type="GO" id="GO:0030145">
    <property type="term" value="F:manganese ion binding"/>
    <property type="evidence" value="ECO:0007669"/>
    <property type="project" value="UniProtKB-UniRule"/>
</dbReference>
<feature type="binding site" evidence="9 12">
    <location>
        <position position="399"/>
    </location>
    <ligand>
        <name>Mn(2+)</name>
        <dbReference type="ChEBI" id="CHEBI:29035"/>
        <label>1</label>
    </ligand>
</feature>
<dbReference type="PANTHER" id="PTHR31637:SF0">
    <property type="entry name" value="2,3-BISPHOSPHOGLYCERATE-INDEPENDENT PHOSPHOGLYCERATE MUTASE"/>
    <property type="match status" value="1"/>
</dbReference>
<feature type="binding site" evidence="9 12">
    <location>
        <position position="459"/>
    </location>
    <ligand>
        <name>Mn(2+)</name>
        <dbReference type="ChEBI" id="CHEBI:29035"/>
        <label>1</label>
    </ligand>
</feature>
<evidence type="ECO:0000256" key="3">
    <source>
        <dbReference type="ARBA" id="ARBA00004798"/>
    </source>
</evidence>
<organism evidence="15 16">
    <name type="scientific">Candidatus Sungiibacteriota bacterium</name>
    <dbReference type="NCBI Taxonomy" id="2750080"/>
    <lineage>
        <taxon>Bacteria</taxon>
        <taxon>Candidatus Sungiibacteriota</taxon>
    </lineage>
</organism>
<evidence type="ECO:0000256" key="12">
    <source>
        <dbReference type="PIRSR" id="PIRSR001492-3"/>
    </source>
</evidence>
<dbReference type="EC" id="5.4.2.12" evidence="9 10"/>
<evidence type="ECO:0000256" key="4">
    <source>
        <dbReference type="ARBA" id="ARBA00008819"/>
    </source>
</evidence>
<evidence type="ECO:0000256" key="8">
    <source>
        <dbReference type="ARBA" id="ARBA00023235"/>
    </source>
</evidence>
<dbReference type="GO" id="GO:0004619">
    <property type="term" value="F:phosphoglycerate mutase activity"/>
    <property type="evidence" value="ECO:0007669"/>
    <property type="project" value="UniProtKB-UniRule"/>
</dbReference>
<dbReference type="CDD" id="cd16010">
    <property type="entry name" value="iPGM"/>
    <property type="match status" value="1"/>
</dbReference>
<evidence type="ECO:0000313" key="16">
    <source>
        <dbReference type="Proteomes" id="UP000786662"/>
    </source>
</evidence>
<accession>A0A9D6HTP3</accession>
<dbReference type="Gene3D" id="3.40.1450.10">
    <property type="entry name" value="BPG-independent phosphoglycerate mutase, domain B"/>
    <property type="match status" value="1"/>
</dbReference>
<evidence type="ECO:0000259" key="13">
    <source>
        <dbReference type="Pfam" id="PF01676"/>
    </source>
</evidence>
<dbReference type="InterPro" id="IPR036646">
    <property type="entry name" value="PGAM_B_sf"/>
</dbReference>
<dbReference type="InterPro" id="IPR005995">
    <property type="entry name" value="Pgm_bpd_ind"/>
</dbReference>
<dbReference type="InterPro" id="IPR011258">
    <property type="entry name" value="BPG-indep_PGM_N"/>
</dbReference>
<keyword evidence="8 9" id="KW-0413">Isomerase</keyword>
<gene>
    <name evidence="9" type="primary">gpmI</name>
    <name evidence="15" type="ORF">HYT38_00425</name>
</gene>
<evidence type="ECO:0000256" key="7">
    <source>
        <dbReference type="ARBA" id="ARBA00023211"/>
    </source>
</evidence>
<comment type="catalytic activity">
    <reaction evidence="1 9">
        <text>(2R)-2-phosphoglycerate = (2R)-3-phosphoglycerate</text>
        <dbReference type="Rhea" id="RHEA:15901"/>
        <dbReference type="ChEBI" id="CHEBI:58272"/>
        <dbReference type="ChEBI" id="CHEBI:58289"/>
        <dbReference type="EC" id="5.4.2.12"/>
    </reaction>
</comment>
<evidence type="ECO:0000256" key="2">
    <source>
        <dbReference type="ARBA" id="ARBA00002315"/>
    </source>
</evidence>
<evidence type="ECO:0000256" key="9">
    <source>
        <dbReference type="HAMAP-Rule" id="MF_01038"/>
    </source>
</evidence>
<dbReference type="Pfam" id="PF01676">
    <property type="entry name" value="Metalloenzyme"/>
    <property type="match status" value="1"/>
</dbReference>
<dbReference type="Pfam" id="PF06415">
    <property type="entry name" value="iPGM_N"/>
    <property type="match status" value="1"/>
</dbReference>
<dbReference type="EMBL" id="JACOYY010000015">
    <property type="protein sequence ID" value="MBI2052130.1"/>
    <property type="molecule type" value="Genomic_DNA"/>
</dbReference>
<comment type="subunit">
    <text evidence="9">Monomer.</text>
</comment>
<dbReference type="AlphaFoldDB" id="A0A9D6HTP3"/>
<comment type="pathway">
    <text evidence="3 9">Carbohydrate degradation; glycolysis; pyruvate from D-glyceraldehyde 3-phosphate: step 3/5.</text>
</comment>
<dbReference type="SUPFAM" id="SSF53649">
    <property type="entry name" value="Alkaline phosphatase-like"/>
    <property type="match status" value="1"/>
</dbReference>
<feature type="active site" description="Phosphoserine intermediate" evidence="9 11">
    <location>
        <position position="60"/>
    </location>
</feature>
<dbReference type="InterPro" id="IPR017850">
    <property type="entry name" value="Alkaline_phosphatase_core_sf"/>
</dbReference>
<name>A0A9D6HTP3_9BACT</name>
<evidence type="ECO:0000259" key="14">
    <source>
        <dbReference type="Pfam" id="PF06415"/>
    </source>
</evidence>
<protein>
    <recommendedName>
        <fullName evidence="9 10">2,3-bisphosphoglycerate-independent phosphoglycerate mutase</fullName>
        <shortName evidence="9">BPG-independent PGAM</shortName>
        <shortName evidence="9">Phosphoglyceromutase</shortName>
        <shortName evidence="9">iPGM</shortName>
        <ecNumber evidence="9 10">5.4.2.12</ecNumber>
    </recommendedName>
</protein>
<dbReference type="InterPro" id="IPR006124">
    <property type="entry name" value="Metalloenzyme"/>
</dbReference>
<dbReference type="GO" id="GO:0006007">
    <property type="term" value="P:glucose catabolic process"/>
    <property type="evidence" value="ECO:0007669"/>
    <property type="project" value="InterPro"/>
</dbReference>
<evidence type="ECO:0000256" key="5">
    <source>
        <dbReference type="ARBA" id="ARBA00022723"/>
    </source>
</evidence>
<dbReference type="Gene3D" id="3.40.720.10">
    <property type="entry name" value="Alkaline Phosphatase, subunit A"/>
    <property type="match status" value="1"/>
</dbReference>
<comment type="similarity">
    <text evidence="4 9">Belongs to the BPG-independent phosphoglycerate mutase family.</text>
</comment>
<feature type="binding site" evidence="9 12">
    <location>
        <position position="10"/>
    </location>
    <ligand>
        <name>Mn(2+)</name>
        <dbReference type="ChEBI" id="CHEBI:29035"/>
        <label>2</label>
    </ligand>
</feature>
<feature type="binding site" evidence="9">
    <location>
        <position position="183"/>
    </location>
    <ligand>
        <name>substrate</name>
    </ligand>
</feature>
<dbReference type="GO" id="GO:0005829">
    <property type="term" value="C:cytosol"/>
    <property type="evidence" value="ECO:0007669"/>
    <property type="project" value="TreeGrafter"/>
</dbReference>
<evidence type="ECO:0000256" key="10">
    <source>
        <dbReference type="NCBIfam" id="TIGR01307"/>
    </source>
</evidence>
<dbReference type="SUPFAM" id="SSF64158">
    <property type="entry name" value="2,3-Bisphosphoglycerate-independent phosphoglycerate mutase, substrate-binding domain"/>
    <property type="match status" value="1"/>
</dbReference>